<evidence type="ECO:0000313" key="2">
    <source>
        <dbReference type="Proteomes" id="UP001163823"/>
    </source>
</evidence>
<evidence type="ECO:0000313" key="1">
    <source>
        <dbReference type="EMBL" id="KAJ7974698.1"/>
    </source>
</evidence>
<dbReference type="InterPro" id="IPR017451">
    <property type="entry name" value="F-box-assoc_interact_dom"/>
</dbReference>
<comment type="caution">
    <text evidence="1">The sequence shown here is derived from an EMBL/GenBank/DDBJ whole genome shotgun (WGS) entry which is preliminary data.</text>
</comment>
<reference evidence="1" key="1">
    <citation type="journal article" date="2023" name="Science">
        <title>Elucidation of the pathway for biosynthesis of saponin adjuvants from the soapbark tree.</title>
        <authorList>
            <person name="Reed J."/>
            <person name="Orme A."/>
            <person name="El-Demerdash A."/>
            <person name="Owen C."/>
            <person name="Martin L.B.B."/>
            <person name="Misra R.C."/>
            <person name="Kikuchi S."/>
            <person name="Rejzek M."/>
            <person name="Martin A.C."/>
            <person name="Harkess A."/>
            <person name="Leebens-Mack J."/>
            <person name="Louveau T."/>
            <person name="Stephenson M.J."/>
            <person name="Osbourn A."/>
        </authorList>
    </citation>
    <scope>NUCLEOTIDE SEQUENCE</scope>
    <source>
        <strain evidence="1">S10</strain>
    </source>
</reference>
<organism evidence="1 2">
    <name type="scientific">Quillaja saponaria</name>
    <name type="common">Soap bark tree</name>
    <dbReference type="NCBI Taxonomy" id="32244"/>
    <lineage>
        <taxon>Eukaryota</taxon>
        <taxon>Viridiplantae</taxon>
        <taxon>Streptophyta</taxon>
        <taxon>Embryophyta</taxon>
        <taxon>Tracheophyta</taxon>
        <taxon>Spermatophyta</taxon>
        <taxon>Magnoliopsida</taxon>
        <taxon>eudicotyledons</taxon>
        <taxon>Gunneridae</taxon>
        <taxon>Pentapetalae</taxon>
        <taxon>rosids</taxon>
        <taxon>fabids</taxon>
        <taxon>Fabales</taxon>
        <taxon>Quillajaceae</taxon>
        <taxon>Quillaja</taxon>
    </lineage>
</organism>
<keyword evidence="2" id="KW-1185">Reference proteome</keyword>
<dbReference type="EMBL" id="JARAOO010000003">
    <property type="protein sequence ID" value="KAJ7974698.1"/>
    <property type="molecule type" value="Genomic_DNA"/>
</dbReference>
<dbReference type="Proteomes" id="UP001163823">
    <property type="component" value="Chromosome 3"/>
</dbReference>
<accession>A0AAD7Q4H2</accession>
<dbReference type="PANTHER" id="PTHR31111:SF136">
    <property type="entry name" value="F-BOX ASSOCIATED DOMAIN-CONTAINING PROTEIN"/>
    <property type="match status" value="1"/>
</dbReference>
<dbReference type="KEGG" id="qsa:O6P43_004731"/>
<dbReference type="PANTHER" id="PTHR31111">
    <property type="entry name" value="BNAA05G37150D PROTEIN-RELATED"/>
    <property type="match status" value="1"/>
</dbReference>
<protein>
    <submittedName>
        <fullName evidence="1">F-box protein family</fullName>
    </submittedName>
</protein>
<name>A0AAD7Q4H2_QUISA</name>
<gene>
    <name evidence="1" type="ORF">O6P43_004731</name>
</gene>
<proteinExistence type="predicted"/>
<dbReference type="AlphaFoldDB" id="A0AAD7Q4H2"/>
<sequence>MSDEMFREIRRPDFGISSDETTWDVASFKESLSVIAYPLKGIDKYFDLWVMEDYGNEESWTKQIRIGPILGIERPLGFCRNHQWILEASNGRMILYDPDVDEIKNLVVRREGSSFQAAIYMESLVSLKGENEENQADLILAFDMSDEMFREIRRPDFGISSDETTWDVASFKESLSVIAYPLKGIDKYFDLWVMEDYGNEESWTKQIRIGPIFGIERPLGFCRNHQWILEASNGRIILYDPDVDEIKNLVVRREGYSFQAAIYMESLVSLKGENEENQAGTSFLDIVPDSPLVDNSS</sequence>
<dbReference type="NCBIfam" id="TIGR01640">
    <property type="entry name" value="F_box_assoc_1"/>
    <property type="match status" value="1"/>
</dbReference>